<dbReference type="KEGG" id="hsn:DV733_08420"/>
<reference evidence="1 2" key="1">
    <citation type="journal article" date="2019" name="Nat. Commun.">
        <title>A new type of DNA phosphorothioation-based antiviral system in archaea.</title>
        <authorList>
            <person name="Xiong L."/>
            <person name="Liu S."/>
            <person name="Chen S."/>
            <person name="Xiao Y."/>
            <person name="Zhu B."/>
            <person name="Gao Y."/>
            <person name="Zhang Y."/>
            <person name="Chen B."/>
            <person name="Luo J."/>
            <person name="Deng Z."/>
            <person name="Chen X."/>
            <person name="Wang L."/>
            <person name="Chen S."/>
        </authorList>
    </citation>
    <scope>NUCLEOTIDE SEQUENCE [LARGE SCALE GENOMIC DNA]</scope>
    <source>
        <strain evidence="1 2">CBA1105</strain>
    </source>
</reference>
<sequence>MFDERDLSAPVERVRTEHAPDALVLDVDRDFETLPPATAEQLGLVVDSLEPASYPESWLPADAPELLVQYASETFTVGAPGDGGVAWTRQTDPAVVLVKPRLAGSPESFVDFLLAEALVQIGLDAPEQFLGYFEQRYRDLTDAVAGRLDSAGTYQLAAALYEGYLGLHTRPIFAEWADDQPELHDAWVDAGERLQPRLADLSSDVASGRTDFGDAAELACSAIKHEIEVPPPFAALDTGAYREHGAAFAVEWAERVLGE</sequence>
<evidence type="ECO:0000313" key="2">
    <source>
        <dbReference type="Proteomes" id="UP000296706"/>
    </source>
</evidence>
<proteinExistence type="predicted"/>
<organism evidence="1 2">
    <name type="scientific">Halapricum salinum</name>
    <dbReference type="NCBI Taxonomy" id="1457250"/>
    <lineage>
        <taxon>Archaea</taxon>
        <taxon>Methanobacteriati</taxon>
        <taxon>Methanobacteriota</taxon>
        <taxon>Stenosarchaea group</taxon>
        <taxon>Halobacteria</taxon>
        <taxon>Halobacteriales</taxon>
        <taxon>Haloarculaceae</taxon>
        <taxon>Halapricum</taxon>
    </lineage>
</organism>
<gene>
    <name evidence="1" type="ORF">DV733_08420</name>
</gene>
<dbReference type="Pfam" id="PF23363">
    <property type="entry name" value="DUF7089"/>
    <property type="match status" value="1"/>
</dbReference>
<keyword evidence="2" id="KW-1185">Reference proteome</keyword>
<dbReference type="Proteomes" id="UP000296706">
    <property type="component" value="Chromosome"/>
</dbReference>
<protein>
    <submittedName>
        <fullName evidence="1">Uncharacterized protein</fullName>
    </submittedName>
</protein>
<dbReference type="AlphaFoldDB" id="A0A4D6HDP2"/>
<dbReference type="InterPro" id="IPR055515">
    <property type="entry name" value="DUF7089"/>
</dbReference>
<accession>A0A4D6HDP2</accession>
<dbReference type="GeneID" id="39847881"/>
<evidence type="ECO:0000313" key="1">
    <source>
        <dbReference type="EMBL" id="QCC51268.1"/>
    </source>
</evidence>
<dbReference type="OrthoDB" id="198543at2157"/>
<dbReference type="EMBL" id="CP031310">
    <property type="protein sequence ID" value="QCC51268.1"/>
    <property type="molecule type" value="Genomic_DNA"/>
</dbReference>
<dbReference type="RefSeq" id="WP_049995123.1">
    <property type="nucleotide sequence ID" value="NZ_CP031310.1"/>
</dbReference>
<name>A0A4D6HDP2_9EURY</name>